<dbReference type="Proteomes" id="UP000250078">
    <property type="component" value="Unassembled WGS sequence"/>
</dbReference>
<organism evidence="1 2">
    <name type="scientific">Cenococcum geophilum 1.58</name>
    <dbReference type="NCBI Taxonomy" id="794803"/>
    <lineage>
        <taxon>Eukaryota</taxon>
        <taxon>Fungi</taxon>
        <taxon>Dikarya</taxon>
        <taxon>Ascomycota</taxon>
        <taxon>Pezizomycotina</taxon>
        <taxon>Dothideomycetes</taxon>
        <taxon>Pleosporomycetidae</taxon>
        <taxon>Gloniales</taxon>
        <taxon>Gloniaceae</taxon>
        <taxon>Cenococcum</taxon>
    </lineage>
</organism>
<dbReference type="EMBL" id="KV748243">
    <property type="protein sequence ID" value="OCK88448.1"/>
    <property type="molecule type" value="Genomic_DNA"/>
</dbReference>
<feature type="non-terminal residue" evidence="1">
    <location>
        <position position="68"/>
    </location>
</feature>
<reference evidence="1 2" key="1">
    <citation type="journal article" date="2016" name="Nat. Commun.">
        <title>Ectomycorrhizal ecology is imprinted in the genome of the dominant symbiotic fungus Cenococcum geophilum.</title>
        <authorList>
            <consortium name="DOE Joint Genome Institute"/>
            <person name="Peter M."/>
            <person name="Kohler A."/>
            <person name="Ohm R.A."/>
            <person name="Kuo A."/>
            <person name="Krutzmann J."/>
            <person name="Morin E."/>
            <person name="Arend M."/>
            <person name="Barry K.W."/>
            <person name="Binder M."/>
            <person name="Choi C."/>
            <person name="Clum A."/>
            <person name="Copeland A."/>
            <person name="Grisel N."/>
            <person name="Haridas S."/>
            <person name="Kipfer T."/>
            <person name="LaButti K."/>
            <person name="Lindquist E."/>
            <person name="Lipzen A."/>
            <person name="Maire R."/>
            <person name="Meier B."/>
            <person name="Mihaltcheva S."/>
            <person name="Molinier V."/>
            <person name="Murat C."/>
            <person name="Poggeler S."/>
            <person name="Quandt C.A."/>
            <person name="Sperisen C."/>
            <person name="Tritt A."/>
            <person name="Tisserant E."/>
            <person name="Crous P.W."/>
            <person name="Henrissat B."/>
            <person name="Nehls U."/>
            <person name="Egli S."/>
            <person name="Spatafora J.W."/>
            <person name="Grigoriev I.V."/>
            <person name="Martin F.M."/>
        </authorList>
    </citation>
    <scope>NUCLEOTIDE SEQUENCE [LARGE SCALE GENOMIC DNA]</scope>
    <source>
        <strain evidence="1 2">1.58</strain>
    </source>
</reference>
<protein>
    <submittedName>
        <fullName evidence="1">Uncharacterized protein</fullName>
    </submittedName>
</protein>
<proteinExistence type="predicted"/>
<evidence type="ECO:0000313" key="2">
    <source>
        <dbReference type="Proteomes" id="UP000250078"/>
    </source>
</evidence>
<accession>A0ACC8EPU9</accession>
<evidence type="ECO:0000313" key="1">
    <source>
        <dbReference type="EMBL" id="OCK88448.1"/>
    </source>
</evidence>
<gene>
    <name evidence="1" type="ORF">K441DRAFT_669223</name>
</gene>
<sequence length="68" mass="7950">MYRGYMVVYLRMAILRTKKELPVLECILRGRVSLISYPYGDSSAPYLSTAILTILCFRQPIYNTIRTR</sequence>
<keyword evidence="2" id="KW-1185">Reference proteome</keyword>
<name>A0ACC8EPU9_9PEZI</name>